<dbReference type="GO" id="GO:0005975">
    <property type="term" value="P:carbohydrate metabolic process"/>
    <property type="evidence" value="ECO:0007669"/>
    <property type="project" value="InterPro"/>
</dbReference>
<evidence type="ECO:0000256" key="2">
    <source>
        <dbReference type="ARBA" id="ARBA00022801"/>
    </source>
</evidence>
<evidence type="ECO:0000256" key="5">
    <source>
        <dbReference type="SAM" id="MobiDB-lite"/>
    </source>
</evidence>
<dbReference type="Gene3D" id="3.20.20.70">
    <property type="entry name" value="Aldolase class I"/>
    <property type="match status" value="1"/>
</dbReference>
<evidence type="ECO:0000256" key="4">
    <source>
        <dbReference type="RuleBase" id="RU361168"/>
    </source>
</evidence>
<keyword evidence="6" id="KW-0812">Transmembrane</keyword>
<dbReference type="Pfam" id="PF16499">
    <property type="entry name" value="Melibiase_2"/>
    <property type="match status" value="1"/>
</dbReference>
<dbReference type="InterPro" id="IPR013780">
    <property type="entry name" value="Glyco_hydro_b"/>
</dbReference>
<keyword evidence="4" id="KW-1015">Disulfide bond</keyword>
<feature type="compositionally biased region" description="Basic and acidic residues" evidence="5">
    <location>
        <begin position="600"/>
        <end position="622"/>
    </location>
</feature>
<proteinExistence type="inferred from homology"/>
<feature type="region of interest" description="Disordered" evidence="5">
    <location>
        <begin position="600"/>
        <end position="722"/>
    </location>
</feature>
<dbReference type="PRINTS" id="PR00740">
    <property type="entry name" value="GLHYDRLASE27"/>
</dbReference>
<dbReference type="SUPFAM" id="SSF51011">
    <property type="entry name" value="Glycosyl hydrolase domain"/>
    <property type="match status" value="1"/>
</dbReference>
<evidence type="ECO:0000256" key="6">
    <source>
        <dbReference type="SAM" id="Phobius"/>
    </source>
</evidence>
<dbReference type="Gene3D" id="2.60.40.1180">
    <property type="entry name" value="Golgi alpha-mannosidase II"/>
    <property type="match status" value="1"/>
</dbReference>
<comment type="catalytic activity">
    <reaction evidence="4">
        <text>Hydrolysis of terminal, non-reducing alpha-D-galactose residues in alpha-D-galactosides, including galactose oligosaccharides, galactomannans and galactolipids.</text>
        <dbReference type="EC" id="3.2.1.22"/>
    </reaction>
</comment>
<dbReference type="EC" id="3.2.1.22" evidence="4"/>
<feature type="compositionally biased region" description="Polar residues" evidence="5">
    <location>
        <begin position="708"/>
        <end position="722"/>
    </location>
</feature>
<dbReference type="SUPFAM" id="SSF51445">
    <property type="entry name" value="(Trans)glycosidases"/>
    <property type="match status" value="1"/>
</dbReference>
<accession>A0A0F7U8X4</accession>
<keyword evidence="6" id="KW-0472">Membrane</keyword>
<dbReference type="AlphaFoldDB" id="A0A0F7U8X4"/>
<dbReference type="GO" id="GO:0004557">
    <property type="term" value="F:alpha-galactosidase activity"/>
    <property type="evidence" value="ECO:0007669"/>
    <property type="project" value="UniProtKB-EC"/>
</dbReference>
<gene>
    <name evidence="7" type="ORF">BN1204_009150</name>
</gene>
<evidence type="ECO:0000313" key="7">
    <source>
        <dbReference type="EMBL" id="CEL65055.1"/>
    </source>
</evidence>
<keyword evidence="2 4" id="KW-0378">Hydrolase</keyword>
<dbReference type="InterPro" id="IPR013785">
    <property type="entry name" value="Aldolase_TIM"/>
</dbReference>
<dbReference type="PANTHER" id="PTHR11452:SF75">
    <property type="entry name" value="ALPHA-GALACTOSIDASE MEL1"/>
    <property type="match status" value="1"/>
</dbReference>
<organism evidence="7">
    <name type="scientific">Neospora caninum (strain Liverpool)</name>
    <dbReference type="NCBI Taxonomy" id="572307"/>
    <lineage>
        <taxon>Eukaryota</taxon>
        <taxon>Sar</taxon>
        <taxon>Alveolata</taxon>
        <taxon>Apicomplexa</taxon>
        <taxon>Conoidasida</taxon>
        <taxon>Coccidia</taxon>
        <taxon>Eucoccidiorida</taxon>
        <taxon>Eimeriorina</taxon>
        <taxon>Sarcocystidae</taxon>
        <taxon>Neospora</taxon>
    </lineage>
</organism>
<protein>
    <recommendedName>
        <fullName evidence="4">Alpha-galactosidase</fullName>
        <ecNumber evidence="4">3.2.1.22</ecNumber>
    </recommendedName>
    <alternativeName>
        <fullName evidence="4">Melibiase</fullName>
    </alternativeName>
</protein>
<name>A0A0F7U8X4_NEOCL</name>
<dbReference type="EMBL" id="LN714477">
    <property type="protein sequence ID" value="CEL65055.1"/>
    <property type="molecule type" value="Genomic_DNA"/>
</dbReference>
<comment type="similarity">
    <text evidence="1 4">Belongs to the glycosyl hydrolase 27 family.</text>
</comment>
<feature type="transmembrane region" description="Helical" evidence="6">
    <location>
        <begin position="726"/>
        <end position="750"/>
    </location>
</feature>
<dbReference type="PANTHER" id="PTHR11452">
    <property type="entry name" value="ALPHA-GALACTOSIDASE/ALPHA-N-ACETYLGALACTOSAMINIDASE"/>
    <property type="match status" value="1"/>
</dbReference>
<keyword evidence="6" id="KW-1133">Transmembrane helix</keyword>
<dbReference type="InterPro" id="IPR002241">
    <property type="entry name" value="Glyco_hydro_27"/>
</dbReference>
<keyword evidence="3 4" id="KW-0326">Glycosidase</keyword>
<evidence type="ECO:0000256" key="3">
    <source>
        <dbReference type="ARBA" id="ARBA00023295"/>
    </source>
</evidence>
<reference evidence="7" key="1">
    <citation type="journal article" date="2015" name="PLoS ONE">
        <title>Comprehensive Evaluation of Toxoplasma gondii VEG and Neospora caninum LIV Genomes with Tachyzoite Stage Transcriptome and Proteome Defines Novel Transcript Features.</title>
        <authorList>
            <person name="Ramaprasad A."/>
            <person name="Mourier T."/>
            <person name="Naeem R."/>
            <person name="Malas T.B."/>
            <person name="Moussa E."/>
            <person name="Panigrahi A."/>
            <person name="Vermont S.J."/>
            <person name="Otto T.D."/>
            <person name="Wastling J."/>
            <person name="Pain A."/>
        </authorList>
    </citation>
    <scope>NUCLEOTIDE SEQUENCE</scope>
    <source>
        <strain evidence="7">Liverpool</strain>
    </source>
</reference>
<evidence type="ECO:0000256" key="1">
    <source>
        <dbReference type="ARBA" id="ARBA00009743"/>
    </source>
</evidence>
<dbReference type="InterPro" id="IPR017853">
    <property type="entry name" value="GH"/>
</dbReference>
<sequence>MSGLRAEASSGPSRRRLVSHPTRRCACLLGLVAFSTSISSPLPTDASLEPSDPFQSVLPLLRETVQLEQKLLHDAFDDGTEEEASSQTKRESEPVPVVHTERLIGWTSASWPACKDEDLGDERQLRRIASRLGEYEFQAAGYNSFVLDGCWALPERDSRGRLQPDPERFPSGIKALVDFVHGKGLRFGIGTPLDNSCAELHTLGVRADPEQDVALFTEWGVDFVKVNACGAPTRSIHEPVAKWRSVINAQVSDRVPDLVCSWMSESGSSMPEEQFYTGQVQFELDELSKACNVLNVFERTPPTWEKMKNMSAVWEAKVRGVASIRQKPFQMSWSPQYLSVNGLVSRNLAELRTQFSLWVLSGAPIMLAGDITKVSQNVVDVLTERGATDVAANVDVMWGHRILGEGSTHAWMSSLFGPKFAIGISNWSDEPVTQKLDWESFKEWLGIVRDFPHEIKDIWRHEALGLLGPNASPLQFELGPHDTVLLMATLIEKPQPTEEHLPAPQMASGLPVMRRLGSGMFGSPSRSFGSPVDGPVLFPTPAFSSRPVLRGSGAVRIFRIGSIVAPPPRPLRESPFDHFVKTMDQLATQLVTTVIPDLVKDGDKSKKEGEKEVEKDGARGDQEPSGSESEDASRDKEASRGRGVLPPAKTPEEVANDAPKAPPVGAQNNAESEKTPTAKAAKARPELQKGQQRAAPAGGAKTEGGSASGEQPQEEAMQSTRRTSSWPMFVAGLVAAGLLIAFVLVGRAVMKTYTTSKAERPARMQLMQCDRPHAS</sequence>
<feature type="compositionally biased region" description="Basic and acidic residues" evidence="5">
    <location>
        <begin position="631"/>
        <end position="640"/>
    </location>
</feature>